<dbReference type="SUPFAM" id="SSF81606">
    <property type="entry name" value="PP2C-like"/>
    <property type="match status" value="1"/>
</dbReference>
<dbReference type="InterPro" id="IPR015655">
    <property type="entry name" value="PP2C"/>
</dbReference>
<dbReference type="Pfam" id="PF00481">
    <property type="entry name" value="PP2C"/>
    <property type="match status" value="1"/>
</dbReference>
<keyword evidence="3" id="KW-1185">Reference proteome</keyword>
<dbReference type="InParanoid" id="A0A152A120"/>
<dbReference type="EMBL" id="LODT01000020">
    <property type="protein sequence ID" value="KYQ99816.1"/>
    <property type="molecule type" value="Genomic_DNA"/>
</dbReference>
<comment type="caution">
    <text evidence="2">The sequence shown here is derived from an EMBL/GenBank/DDBJ whole genome shotgun (WGS) entry which is preliminary data.</text>
</comment>
<dbReference type="OrthoDB" id="343114at2759"/>
<sequence length="381" mass="43671">MQALLDNYEITWVSDNYLKFKMKKKDSSFMLDDDTIRKCSSMLDRDIMMLSNITNPIQEDHHSITTDMDIDYIPSNNNNNNSSNSNNNCINSNNISNQFHYSSKTFLGTRQENQDRFFMKLYENYNLTVIGVLDGHGDGDASTPSCHSIIQHLYHQFNNKIFLQDCNQPKFYSNSIANALLKANTELLKDKEMDFGTTATLAYITDQNKVVCGWVGDSTAVLFRLQKDRMTYKSEYLTRDHKPEDTLEKERILSVGGRVVYRLGSYRVIPKQGVYSNEDIKKKRLALNMSRALGHSILSQYGISPLPDFSETSIATGDILIVASDGLWNVLELDEICKILCKYSNYSIKDLSDYLIDLVDKKCIKDNSQCDNTTICCYRHH</sequence>
<protein>
    <submittedName>
        <fullName evidence="2">Protein phosphatase 2C</fullName>
    </submittedName>
</protein>
<dbReference type="Gene3D" id="3.60.40.10">
    <property type="entry name" value="PPM-type phosphatase domain"/>
    <property type="match status" value="1"/>
</dbReference>
<proteinExistence type="predicted"/>
<organism evidence="2 3">
    <name type="scientific">Tieghemostelium lacteum</name>
    <name type="common">Slime mold</name>
    <name type="synonym">Dictyostelium lacteum</name>
    <dbReference type="NCBI Taxonomy" id="361077"/>
    <lineage>
        <taxon>Eukaryota</taxon>
        <taxon>Amoebozoa</taxon>
        <taxon>Evosea</taxon>
        <taxon>Eumycetozoa</taxon>
        <taxon>Dictyostelia</taxon>
        <taxon>Dictyosteliales</taxon>
        <taxon>Raperosteliaceae</taxon>
        <taxon>Tieghemostelium</taxon>
    </lineage>
</organism>
<dbReference type="InterPro" id="IPR001932">
    <property type="entry name" value="PPM-type_phosphatase-like_dom"/>
</dbReference>
<accession>A0A152A120</accession>
<evidence type="ECO:0000313" key="3">
    <source>
        <dbReference type="Proteomes" id="UP000076078"/>
    </source>
</evidence>
<dbReference type="OMA" id="IELSHDQ"/>
<name>A0A152A120_TIELA</name>
<reference evidence="2 3" key="1">
    <citation type="submission" date="2015-12" db="EMBL/GenBank/DDBJ databases">
        <title>Dictyostelia acquired genes for synthesis and detection of signals that induce cell-type specialization by lateral gene transfer from prokaryotes.</title>
        <authorList>
            <person name="Gloeckner G."/>
            <person name="Schaap P."/>
        </authorList>
    </citation>
    <scope>NUCLEOTIDE SEQUENCE [LARGE SCALE GENOMIC DNA]</scope>
    <source>
        <strain evidence="2 3">TK</strain>
    </source>
</reference>
<evidence type="ECO:0000313" key="2">
    <source>
        <dbReference type="EMBL" id="KYQ99816.1"/>
    </source>
</evidence>
<evidence type="ECO:0000259" key="1">
    <source>
        <dbReference type="PROSITE" id="PS51746"/>
    </source>
</evidence>
<gene>
    <name evidence="2" type="ORF">DLAC_03766</name>
</gene>
<dbReference type="GO" id="GO:0004722">
    <property type="term" value="F:protein serine/threonine phosphatase activity"/>
    <property type="evidence" value="ECO:0007669"/>
    <property type="project" value="InterPro"/>
</dbReference>
<dbReference type="STRING" id="361077.A0A152A120"/>
<dbReference type="PROSITE" id="PS51746">
    <property type="entry name" value="PPM_2"/>
    <property type="match status" value="1"/>
</dbReference>
<dbReference type="AlphaFoldDB" id="A0A152A120"/>
<dbReference type="Proteomes" id="UP000076078">
    <property type="component" value="Unassembled WGS sequence"/>
</dbReference>
<dbReference type="InterPro" id="IPR036457">
    <property type="entry name" value="PPM-type-like_dom_sf"/>
</dbReference>
<dbReference type="CDD" id="cd00143">
    <property type="entry name" value="PP2Cc"/>
    <property type="match status" value="1"/>
</dbReference>
<dbReference type="SMART" id="SM00332">
    <property type="entry name" value="PP2Cc"/>
    <property type="match status" value="1"/>
</dbReference>
<dbReference type="PANTHER" id="PTHR47992">
    <property type="entry name" value="PROTEIN PHOSPHATASE"/>
    <property type="match status" value="1"/>
</dbReference>
<feature type="domain" description="PPM-type phosphatase" evidence="1">
    <location>
        <begin position="98"/>
        <end position="380"/>
    </location>
</feature>